<keyword evidence="9 11" id="KW-0472">Membrane</keyword>
<evidence type="ECO:0000313" key="13">
    <source>
        <dbReference type="EMBL" id="SMO35956.1"/>
    </source>
</evidence>
<organism evidence="13 14">
    <name type="scientific">Fodinibius sediminis</name>
    <dbReference type="NCBI Taxonomy" id="1214077"/>
    <lineage>
        <taxon>Bacteria</taxon>
        <taxon>Pseudomonadati</taxon>
        <taxon>Balneolota</taxon>
        <taxon>Balneolia</taxon>
        <taxon>Balneolales</taxon>
        <taxon>Balneolaceae</taxon>
        <taxon>Fodinibius</taxon>
    </lineage>
</organism>
<accession>A0A521AMC1</accession>
<dbReference type="PANTHER" id="PTHR31412">
    <property type="entry name" value="ZINC METALLOPROTEASE EGY1"/>
    <property type="match status" value="1"/>
</dbReference>
<feature type="transmembrane region" description="Helical" evidence="11">
    <location>
        <begin position="390"/>
        <end position="410"/>
    </location>
</feature>
<dbReference type="InterPro" id="IPR008915">
    <property type="entry name" value="Peptidase_M50"/>
</dbReference>
<feature type="transmembrane region" description="Helical" evidence="11">
    <location>
        <begin position="301"/>
        <end position="319"/>
    </location>
</feature>
<evidence type="ECO:0000256" key="2">
    <source>
        <dbReference type="ARBA" id="ARBA00004141"/>
    </source>
</evidence>
<dbReference type="CDD" id="cd06160">
    <property type="entry name" value="S2P-M50_like_2"/>
    <property type="match status" value="1"/>
</dbReference>
<evidence type="ECO:0000256" key="3">
    <source>
        <dbReference type="ARBA" id="ARBA00007931"/>
    </source>
</evidence>
<proteinExistence type="inferred from homology"/>
<evidence type="ECO:0000256" key="4">
    <source>
        <dbReference type="ARBA" id="ARBA00022670"/>
    </source>
</evidence>
<name>A0A521AMC1_9BACT</name>
<feature type="region of interest" description="Disordered" evidence="10">
    <location>
        <begin position="1"/>
        <end position="30"/>
    </location>
</feature>
<dbReference type="GO" id="GO:0008233">
    <property type="term" value="F:peptidase activity"/>
    <property type="evidence" value="ECO:0007669"/>
    <property type="project" value="UniProtKB-KW"/>
</dbReference>
<protein>
    <submittedName>
        <fullName evidence="13">Peptidase family M50</fullName>
    </submittedName>
</protein>
<feature type="transmembrane region" description="Helical" evidence="11">
    <location>
        <begin position="331"/>
        <end position="352"/>
    </location>
</feature>
<feature type="transmembrane region" description="Helical" evidence="11">
    <location>
        <begin position="358"/>
        <end position="378"/>
    </location>
</feature>
<feature type="transmembrane region" description="Helical" evidence="11">
    <location>
        <begin position="272"/>
        <end position="295"/>
    </location>
</feature>
<keyword evidence="7" id="KW-0809">Transit peptide</keyword>
<evidence type="ECO:0000259" key="12">
    <source>
        <dbReference type="Pfam" id="PF02163"/>
    </source>
</evidence>
<dbReference type="RefSeq" id="WP_185958184.1">
    <property type="nucleotide sequence ID" value="NZ_FXTH01000001.1"/>
</dbReference>
<dbReference type="EMBL" id="FXTH01000001">
    <property type="protein sequence ID" value="SMO35956.1"/>
    <property type="molecule type" value="Genomic_DNA"/>
</dbReference>
<feature type="transmembrane region" description="Helical" evidence="11">
    <location>
        <begin position="42"/>
        <end position="62"/>
    </location>
</feature>
<feature type="domain" description="Peptidase M50" evidence="12">
    <location>
        <begin position="83"/>
        <end position="276"/>
    </location>
</feature>
<feature type="transmembrane region" description="Helical" evidence="11">
    <location>
        <begin position="140"/>
        <end position="163"/>
    </location>
</feature>
<dbReference type="Pfam" id="PF02163">
    <property type="entry name" value="Peptidase_M50"/>
    <property type="match status" value="1"/>
</dbReference>
<keyword evidence="4" id="KW-0645">Protease</keyword>
<dbReference type="GO" id="GO:0006508">
    <property type="term" value="P:proteolysis"/>
    <property type="evidence" value="ECO:0007669"/>
    <property type="project" value="UniProtKB-KW"/>
</dbReference>
<dbReference type="GO" id="GO:0016020">
    <property type="term" value="C:membrane"/>
    <property type="evidence" value="ECO:0007669"/>
    <property type="project" value="UniProtKB-SubCell"/>
</dbReference>
<dbReference type="PANTHER" id="PTHR31412:SF0">
    <property type="entry name" value="ZINC METALLOPROTEASE EGY1, CHLOROPLASTIC-RELATED"/>
    <property type="match status" value="1"/>
</dbReference>
<comment type="similarity">
    <text evidence="3">Belongs to the peptidase M50B family.</text>
</comment>
<evidence type="ECO:0000256" key="10">
    <source>
        <dbReference type="SAM" id="MobiDB-lite"/>
    </source>
</evidence>
<keyword evidence="14" id="KW-1185">Reference proteome</keyword>
<reference evidence="13 14" key="1">
    <citation type="submission" date="2017-05" db="EMBL/GenBank/DDBJ databases">
        <authorList>
            <person name="Varghese N."/>
            <person name="Submissions S."/>
        </authorList>
    </citation>
    <scope>NUCLEOTIDE SEQUENCE [LARGE SCALE GENOMIC DNA]</scope>
    <source>
        <strain evidence="13 14">DSM 21194</strain>
    </source>
</reference>
<dbReference type="InterPro" id="IPR044838">
    <property type="entry name" value="EGY1-like"/>
</dbReference>
<evidence type="ECO:0000256" key="5">
    <source>
        <dbReference type="ARBA" id="ARBA00022692"/>
    </source>
</evidence>
<keyword evidence="8 11" id="KW-1133">Transmembrane helix</keyword>
<feature type="transmembrane region" description="Helical" evidence="11">
    <location>
        <begin position="110"/>
        <end position="128"/>
    </location>
</feature>
<keyword evidence="6" id="KW-0378">Hydrolase</keyword>
<evidence type="ECO:0000256" key="8">
    <source>
        <dbReference type="ARBA" id="ARBA00022989"/>
    </source>
</evidence>
<dbReference type="Proteomes" id="UP000317593">
    <property type="component" value="Unassembled WGS sequence"/>
</dbReference>
<evidence type="ECO:0000256" key="9">
    <source>
        <dbReference type="ARBA" id="ARBA00023136"/>
    </source>
</evidence>
<evidence type="ECO:0000256" key="7">
    <source>
        <dbReference type="ARBA" id="ARBA00022946"/>
    </source>
</evidence>
<comment type="cofactor">
    <cofactor evidence="1">
        <name>Zn(2+)</name>
        <dbReference type="ChEBI" id="CHEBI:29105"/>
    </cofactor>
</comment>
<evidence type="ECO:0000256" key="1">
    <source>
        <dbReference type="ARBA" id="ARBA00001947"/>
    </source>
</evidence>
<keyword evidence="5 11" id="KW-0812">Transmembrane</keyword>
<evidence type="ECO:0000256" key="11">
    <source>
        <dbReference type="SAM" id="Phobius"/>
    </source>
</evidence>
<sequence length="411" mass="45687">MDNEPSLDRSNQIYDQPPVNPAQARQKEEEPKLDGATIAKHLGLFVLTFVLVSLAGSSFVGFEPTPFPVALPTETDFYRGVLFASLLLGFLGVHEFGHYFAALYHKIRVTLPYFIPVPLGIGTLGAVIRIKQKINDNYKMFDVGIAGPLAGFVVSLAILLYGFSTLPEPSYIQQFEGHEAVKSYVAEHGTYPEDPPGETNGETLILGNTLLYSFLASFFENVPPMWEMYHYPFLFAGWLGLFFTALNLMPLGQLDGGHILYSLIGFKKHQTVARIFFGLLVTLAGIEIIPFIHLSLLEYELTGGILSWLIWAAVLFLLLRKAFHGDHRWIAPMLAISLAASAAYLYLYVGSISESGSLIWVVWAFFTAYLVGIEHPPALYERPLNPARSLLGWMSMGIFVVCISPNPLYLI</sequence>
<comment type="subcellular location">
    <subcellularLocation>
        <location evidence="2">Membrane</location>
        <topology evidence="2">Multi-pass membrane protein</topology>
    </subcellularLocation>
</comment>
<feature type="transmembrane region" description="Helical" evidence="11">
    <location>
        <begin position="82"/>
        <end position="104"/>
    </location>
</feature>
<dbReference type="AlphaFoldDB" id="A0A521AMC1"/>
<feature type="transmembrane region" description="Helical" evidence="11">
    <location>
        <begin position="229"/>
        <end position="251"/>
    </location>
</feature>
<evidence type="ECO:0000313" key="14">
    <source>
        <dbReference type="Proteomes" id="UP000317593"/>
    </source>
</evidence>
<evidence type="ECO:0000256" key="6">
    <source>
        <dbReference type="ARBA" id="ARBA00022801"/>
    </source>
</evidence>
<gene>
    <name evidence="13" type="ORF">SAMN06265218_101215</name>
</gene>